<dbReference type="PANTHER" id="PTHR23073">
    <property type="entry name" value="26S PROTEASOME REGULATORY SUBUNIT"/>
    <property type="match status" value="1"/>
</dbReference>
<dbReference type="InterPro" id="IPR003959">
    <property type="entry name" value="ATPase_AAA_core"/>
</dbReference>
<keyword evidence="6" id="KW-1185">Reference proteome</keyword>
<proteinExistence type="inferred from homology"/>
<accession>M1YXL3</accession>
<comment type="similarity">
    <text evidence="1">Belongs to the AAA ATPase family.</text>
</comment>
<evidence type="ECO:0000256" key="2">
    <source>
        <dbReference type="ARBA" id="ARBA00022741"/>
    </source>
</evidence>
<keyword evidence="2" id="KW-0547">Nucleotide-binding</keyword>
<evidence type="ECO:0000256" key="3">
    <source>
        <dbReference type="ARBA" id="ARBA00022840"/>
    </source>
</evidence>
<dbReference type="Proteomes" id="UP000011704">
    <property type="component" value="Unassembled WGS sequence"/>
</dbReference>
<dbReference type="AlphaFoldDB" id="M1YXL3"/>
<gene>
    <name evidence="5" type="ORF">NITGR_290028</name>
</gene>
<dbReference type="GO" id="GO:0005524">
    <property type="term" value="F:ATP binding"/>
    <property type="evidence" value="ECO:0007669"/>
    <property type="project" value="UniProtKB-KW"/>
</dbReference>
<dbReference type="Pfam" id="PF22977">
    <property type="entry name" value="WHD"/>
    <property type="match status" value="1"/>
</dbReference>
<protein>
    <submittedName>
        <fullName evidence="5">AAA ATPase, central region</fullName>
    </submittedName>
</protein>
<dbReference type="SMART" id="SM00382">
    <property type="entry name" value="AAA"/>
    <property type="match status" value="1"/>
</dbReference>
<dbReference type="CDD" id="cd19481">
    <property type="entry name" value="RecA-like_protease"/>
    <property type="match status" value="1"/>
</dbReference>
<evidence type="ECO:0000313" key="6">
    <source>
        <dbReference type="Proteomes" id="UP000011704"/>
    </source>
</evidence>
<dbReference type="SUPFAM" id="SSF52540">
    <property type="entry name" value="P-loop containing nucleoside triphosphate hydrolases"/>
    <property type="match status" value="1"/>
</dbReference>
<dbReference type="InterPro" id="IPR050221">
    <property type="entry name" value="26S_Proteasome_ATPase"/>
</dbReference>
<dbReference type="STRING" id="1266370.NITGR_290028"/>
<evidence type="ECO:0000313" key="5">
    <source>
        <dbReference type="EMBL" id="CCQ90429.1"/>
    </source>
</evidence>
<dbReference type="InterPro" id="IPR003593">
    <property type="entry name" value="AAA+_ATPase"/>
</dbReference>
<dbReference type="InParanoid" id="M1YXL3"/>
<comment type="caution">
    <text evidence="5">The sequence shown here is derived from an EMBL/GenBank/DDBJ whole genome shotgun (WGS) entry which is preliminary data.</text>
</comment>
<organism evidence="5 6">
    <name type="scientific">Nitrospina gracilis (strain 3/211)</name>
    <dbReference type="NCBI Taxonomy" id="1266370"/>
    <lineage>
        <taxon>Bacteria</taxon>
        <taxon>Pseudomonadati</taxon>
        <taxon>Nitrospinota/Tectimicrobiota group</taxon>
        <taxon>Nitrospinota</taxon>
        <taxon>Nitrospinia</taxon>
        <taxon>Nitrospinales</taxon>
        <taxon>Nitrospinaceae</taxon>
        <taxon>Nitrospina</taxon>
    </lineage>
</organism>
<dbReference type="InterPro" id="IPR054472">
    <property type="entry name" value="WHD"/>
</dbReference>
<evidence type="ECO:0000259" key="4">
    <source>
        <dbReference type="SMART" id="SM00382"/>
    </source>
</evidence>
<feature type="domain" description="AAA+ ATPase" evidence="4">
    <location>
        <begin position="223"/>
        <end position="355"/>
    </location>
</feature>
<dbReference type="HOGENOM" id="CLU_616402_0_0_0"/>
<dbReference type="GO" id="GO:0016887">
    <property type="term" value="F:ATP hydrolysis activity"/>
    <property type="evidence" value="ECO:0007669"/>
    <property type="project" value="InterPro"/>
</dbReference>
<dbReference type="EMBL" id="CAQJ01000032">
    <property type="protein sequence ID" value="CCQ90429.1"/>
    <property type="molecule type" value="Genomic_DNA"/>
</dbReference>
<evidence type="ECO:0000256" key="1">
    <source>
        <dbReference type="ARBA" id="ARBA00006914"/>
    </source>
</evidence>
<name>M1YXL3_NITG3</name>
<keyword evidence="3" id="KW-0067">ATP-binding</keyword>
<dbReference type="InterPro" id="IPR027417">
    <property type="entry name" value="P-loop_NTPase"/>
</dbReference>
<sequence length="467" mass="51284">METQTDSMENAIDVATLADEWERIELLVQGLKSSRQGQDFDRELLNRLTALSARVHAGRGANPYWNQLGAVELSELEHDVLACVAAAELHPRLGWQYMELQPGVSQPYPTPALLHELLVLDHDEIPMFHMALSVDGVLRREGLIRVEGDDPYSPVKPAPGLTAKLLSLQLPPPPPPGAIAVRQQATWTDLVLPAHQVTHLREFLMWLRHRETVEGEWGGRMGGGPVALFSGPSGTGKTLAASVIAHELGWPLYRIDLGKLVSKYIGETEKNLNQLFDAAHGRPMVLQFDEADSLFGKRGEVKDARDRYANMEVSHLLARIEEHRGPCILTTNLHEHLDTAFVRRFHVVVGFPRPDKEARVQLWKRLLPPHAPRREDVDPQFLGQAVNLTGGGIRNAALYAACLAAEEGGAIELRHVALGVWREMAKDASPRSRSDLGVLASYLPESNAVLAASTQGNGNGNGHGGGE</sequence>
<reference evidence="5 6" key="1">
    <citation type="journal article" date="2013" name="Front. Microbiol.">
        <title>The genome of Nitrospina gracilis illuminates the metabolism and evolution of the major marine nitrite oxidizer.</title>
        <authorList>
            <person name="Luecker S."/>
            <person name="Nowka B."/>
            <person name="Rattei T."/>
            <person name="Spieck E."/>
            <person name="and Daims H."/>
        </authorList>
    </citation>
    <scope>NUCLEOTIDE SEQUENCE [LARGE SCALE GENOMIC DNA]</scope>
    <source>
        <strain evidence="5 6">3/211</strain>
    </source>
</reference>
<dbReference type="Pfam" id="PF00004">
    <property type="entry name" value="AAA"/>
    <property type="match status" value="1"/>
</dbReference>
<dbReference type="Gene3D" id="3.40.50.300">
    <property type="entry name" value="P-loop containing nucleotide triphosphate hydrolases"/>
    <property type="match status" value="1"/>
</dbReference>